<organism evidence="2 3">
    <name type="scientific">Parachitinimonas caeni</name>
    <dbReference type="NCBI Taxonomy" id="3031301"/>
    <lineage>
        <taxon>Bacteria</taxon>
        <taxon>Pseudomonadati</taxon>
        <taxon>Pseudomonadota</taxon>
        <taxon>Betaproteobacteria</taxon>
        <taxon>Neisseriales</taxon>
        <taxon>Chitinibacteraceae</taxon>
        <taxon>Parachitinimonas</taxon>
    </lineage>
</organism>
<dbReference type="PANTHER" id="PTHR43267">
    <property type="entry name" value="TRNA THREONYLCARBAMOYLADENOSINE DEHYDRATASE"/>
    <property type="match status" value="1"/>
</dbReference>
<dbReference type="CDD" id="cd00755">
    <property type="entry name" value="YgdL_like"/>
    <property type="match status" value="1"/>
</dbReference>
<dbReference type="Pfam" id="PF00899">
    <property type="entry name" value="ThiF"/>
    <property type="match status" value="1"/>
</dbReference>
<gene>
    <name evidence="2" type="primary">tcdA</name>
    <name evidence="2" type="ORF">PZA18_02110</name>
</gene>
<dbReference type="InterPro" id="IPR035985">
    <property type="entry name" value="Ubiquitin-activating_enz"/>
</dbReference>
<evidence type="ECO:0000313" key="2">
    <source>
        <dbReference type="EMBL" id="MDK2122839.1"/>
    </source>
</evidence>
<feature type="domain" description="THIF-type NAD/FAD binding fold" evidence="1">
    <location>
        <begin position="16"/>
        <end position="252"/>
    </location>
</feature>
<dbReference type="SUPFAM" id="SSF69572">
    <property type="entry name" value="Activating enzymes of the ubiquitin-like proteins"/>
    <property type="match status" value="1"/>
</dbReference>
<reference evidence="2" key="1">
    <citation type="submission" date="2023-03" db="EMBL/GenBank/DDBJ databases">
        <title>Chitinimonas shenzhenensis gen. nov., sp. nov., a novel member of family Burkholderiaceae isolated from activated sludge collected in Shen Zhen, China.</title>
        <authorList>
            <person name="Wang X."/>
        </authorList>
    </citation>
    <scope>NUCLEOTIDE SEQUENCE</scope>
    <source>
        <strain evidence="2">DQS-5</strain>
    </source>
</reference>
<dbReference type="InterPro" id="IPR000594">
    <property type="entry name" value="ThiF_NAD_FAD-bd"/>
</dbReference>
<dbReference type="Gene3D" id="3.40.50.720">
    <property type="entry name" value="NAD(P)-binding Rossmann-like Domain"/>
    <property type="match status" value="1"/>
</dbReference>
<keyword evidence="3" id="KW-1185">Reference proteome</keyword>
<dbReference type="InterPro" id="IPR045886">
    <property type="entry name" value="ThiF/MoeB/HesA"/>
</dbReference>
<sequence length="261" mass="28197">MEHDDYERRFGGVGRLFGDAGWQRFQAAHVCVIGLGGVGSWAAEALARSAVGKLTLIDLDNVAVSNVNRQLHAMNGEFGKPKVTAMSQRLKAINPRCDIVEIEEFVEEANFDRTLGAGYDCVLDCIDGVRTKAALIAYCRERAIPLVTVGGAGGQVDPTQIKVSDLALTIQDPLLAKVRALLRKNYGFPREAKRKFGVECVFSTEPLRYPEVACEVDEVPQRPQGLNCAGFGSSMCVTATFGLFAAARVLNQLSAGTLTES</sequence>
<evidence type="ECO:0000313" key="3">
    <source>
        <dbReference type="Proteomes" id="UP001172778"/>
    </source>
</evidence>
<evidence type="ECO:0000259" key="1">
    <source>
        <dbReference type="Pfam" id="PF00899"/>
    </source>
</evidence>
<name>A0ABT7DRZ9_9NEIS</name>
<dbReference type="NCBIfam" id="NF011696">
    <property type="entry name" value="PRK15116.1"/>
    <property type="match status" value="1"/>
</dbReference>
<dbReference type="PANTHER" id="PTHR43267:SF1">
    <property type="entry name" value="TRNA THREONYLCARBAMOYLADENOSINE DEHYDRATASE"/>
    <property type="match status" value="1"/>
</dbReference>
<accession>A0ABT7DRZ9</accession>
<dbReference type="EMBL" id="JARRAF010000002">
    <property type="protein sequence ID" value="MDK2122839.1"/>
    <property type="molecule type" value="Genomic_DNA"/>
</dbReference>
<protein>
    <submittedName>
        <fullName evidence="2">tRNA cyclic N6-threonylcarbamoyladenosine(37) synthase TcdA</fullName>
    </submittedName>
</protein>
<proteinExistence type="predicted"/>
<comment type="caution">
    <text evidence="2">The sequence shown here is derived from an EMBL/GenBank/DDBJ whole genome shotgun (WGS) entry which is preliminary data.</text>
</comment>
<dbReference type="Proteomes" id="UP001172778">
    <property type="component" value="Unassembled WGS sequence"/>
</dbReference>